<dbReference type="InterPro" id="IPR035093">
    <property type="entry name" value="RelE/ParE_toxin_dom_sf"/>
</dbReference>
<evidence type="ECO:0000256" key="2">
    <source>
        <dbReference type="ARBA" id="ARBA00022649"/>
    </source>
</evidence>
<evidence type="ECO:0000313" key="3">
    <source>
        <dbReference type="EMBL" id="CAA6821295.1"/>
    </source>
</evidence>
<dbReference type="Pfam" id="PF05016">
    <property type="entry name" value="ParE_toxin"/>
    <property type="match status" value="1"/>
</dbReference>
<keyword evidence="2" id="KW-1277">Toxin-antitoxin system</keyword>
<dbReference type="SUPFAM" id="SSF143011">
    <property type="entry name" value="RelE-like"/>
    <property type="match status" value="1"/>
</dbReference>
<gene>
    <name evidence="3" type="ORF">HELGO_WM54072</name>
</gene>
<dbReference type="InterPro" id="IPR051803">
    <property type="entry name" value="TA_system_RelE-like_toxin"/>
</dbReference>
<evidence type="ECO:0000256" key="1">
    <source>
        <dbReference type="ARBA" id="ARBA00006226"/>
    </source>
</evidence>
<name>A0A6S6TPU9_9BACT</name>
<organism evidence="3">
    <name type="scientific">uncultured Sulfurovum sp</name>
    <dbReference type="NCBI Taxonomy" id="269237"/>
    <lineage>
        <taxon>Bacteria</taxon>
        <taxon>Pseudomonadati</taxon>
        <taxon>Campylobacterota</taxon>
        <taxon>Epsilonproteobacteria</taxon>
        <taxon>Campylobacterales</taxon>
        <taxon>Sulfurovaceae</taxon>
        <taxon>Sulfurovum</taxon>
        <taxon>environmental samples</taxon>
    </lineage>
</organism>
<dbReference type="AlphaFoldDB" id="A0A6S6TPU9"/>
<accession>A0A6S6TPU9</accession>
<comment type="similarity">
    <text evidence="1">Belongs to the RelE toxin family.</text>
</comment>
<dbReference type="Gene3D" id="3.30.2310.20">
    <property type="entry name" value="RelE-like"/>
    <property type="match status" value="1"/>
</dbReference>
<evidence type="ECO:0008006" key="4">
    <source>
        <dbReference type="Google" id="ProtNLM"/>
    </source>
</evidence>
<reference evidence="3" key="1">
    <citation type="submission" date="2020-01" db="EMBL/GenBank/DDBJ databases">
        <authorList>
            <person name="Meier V. D."/>
            <person name="Meier V D."/>
        </authorList>
    </citation>
    <scope>NUCLEOTIDE SEQUENCE</scope>
    <source>
        <strain evidence="3">HLG_WM_MAG_03</strain>
    </source>
</reference>
<protein>
    <recommendedName>
        <fullName evidence="4">Type II toxin-antitoxin system RelE/ParE family toxin</fullName>
    </recommendedName>
</protein>
<proteinExistence type="inferred from homology"/>
<sequence length="95" mass="11183">MKIIYALEAKNQLLAIKEYIAIDNKNRAIQHLRQIKTKIELLGKYPYLGKVNATIDNERVREFVVMGYKVIYKINEKSITVLVIYKYIDFDETSL</sequence>
<dbReference type="InterPro" id="IPR007712">
    <property type="entry name" value="RelE/ParE_toxin"/>
</dbReference>
<dbReference type="PANTHER" id="PTHR33755">
    <property type="entry name" value="TOXIN PARE1-RELATED"/>
    <property type="match status" value="1"/>
</dbReference>
<dbReference type="EMBL" id="CACVAR010000324">
    <property type="protein sequence ID" value="CAA6821295.1"/>
    <property type="molecule type" value="Genomic_DNA"/>
</dbReference>